<keyword evidence="4" id="KW-1185">Reference proteome</keyword>
<keyword evidence="1" id="KW-0489">Methyltransferase</keyword>
<evidence type="ECO:0000313" key="3">
    <source>
        <dbReference type="EMBL" id="SCA57041.1"/>
    </source>
</evidence>
<dbReference type="OrthoDB" id="9794208at2"/>
<evidence type="ECO:0000256" key="2">
    <source>
        <dbReference type="ARBA" id="ARBA00022679"/>
    </source>
</evidence>
<dbReference type="PANTHER" id="PTHR12049:SF7">
    <property type="entry name" value="PROTEIN ARGININE METHYLTRANSFERASE NDUFAF7, MITOCHONDRIAL"/>
    <property type="match status" value="1"/>
</dbReference>
<dbReference type="InterPro" id="IPR003788">
    <property type="entry name" value="NDUFAF7"/>
</dbReference>
<dbReference type="Gene3D" id="3.40.50.12710">
    <property type="match status" value="1"/>
</dbReference>
<accession>A0A1C3RIE6</accession>
<dbReference type="Proteomes" id="UP000231658">
    <property type="component" value="Unassembled WGS sequence"/>
</dbReference>
<dbReference type="Pfam" id="PF02636">
    <property type="entry name" value="Methyltransf_28"/>
    <property type="match status" value="1"/>
</dbReference>
<dbReference type="SUPFAM" id="SSF53335">
    <property type="entry name" value="S-adenosyl-L-methionine-dependent methyltransferases"/>
    <property type="match status" value="1"/>
</dbReference>
<evidence type="ECO:0000256" key="1">
    <source>
        <dbReference type="ARBA" id="ARBA00022603"/>
    </source>
</evidence>
<dbReference type="GO" id="GO:0035243">
    <property type="term" value="F:protein-arginine omega-N symmetric methyltransferase activity"/>
    <property type="evidence" value="ECO:0007669"/>
    <property type="project" value="TreeGrafter"/>
</dbReference>
<gene>
    <name evidence="3" type="ORF">MTBPR1_40064</name>
</gene>
<proteinExistence type="predicted"/>
<dbReference type="InterPro" id="IPR029063">
    <property type="entry name" value="SAM-dependent_MTases_sf"/>
</dbReference>
<dbReference type="GO" id="GO:0032259">
    <property type="term" value="P:methylation"/>
    <property type="evidence" value="ECO:0007669"/>
    <property type="project" value="UniProtKB-KW"/>
</dbReference>
<evidence type="ECO:0008006" key="5">
    <source>
        <dbReference type="Google" id="ProtNLM"/>
    </source>
</evidence>
<dbReference type="PANTHER" id="PTHR12049">
    <property type="entry name" value="PROTEIN ARGININE METHYLTRANSFERASE NDUFAF7, MITOCHONDRIAL"/>
    <property type="match status" value="1"/>
</dbReference>
<keyword evidence="2" id="KW-0808">Transferase</keyword>
<dbReference type="InterPro" id="IPR038375">
    <property type="entry name" value="NDUFAF7_sf"/>
</dbReference>
<dbReference type="RefSeq" id="WP_069189105.1">
    <property type="nucleotide sequence ID" value="NZ_FLYE01000034.1"/>
</dbReference>
<sequence>MSPLHTLLRRQIETNGPVSVSDFMTECLCHPKHGYYMNRDPFGTKGDFTTAPEISQCFGELLGLWAAISWQQMGSPAQMHLVELGPGRGSLMSDALRATQAVPGFHDALNIHLVEISPTLKEKQQASLKDCALKVSWHENFSDIPEGPALFIANEFFDALPIRQFEKGEKGWAERFVDIEPEGEGLRFVLKSDEAALALMPKRLKDRNEAGLFEISPVSQAIAFGLGQRIKEQGGAVLAIDYGHQEADFGETLQALKDHKFAPVLETPGEADLTAHVDFETLAQSFVEGGAKTWGPMGQGEFLERLGIAQRFQALLQTANDDQRTSLIAAHKRLCSPEKMGSLFKVICATHPDHPTPAAFEDC</sequence>
<reference evidence="3 4" key="1">
    <citation type="submission" date="2016-07" db="EMBL/GenBank/DDBJ databases">
        <authorList>
            <person name="Lefevre C.T."/>
        </authorList>
    </citation>
    <scope>NUCLEOTIDE SEQUENCE [LARGE SCALE GENOMIC DNA]</scope>
    <source>
        <strain evidence="3">PR1</strain>
    </source>
</reference>
<dbReference type="EMBL" id="FLYE01000034">
    <property type="protein sequence ID" value="SCA57041.1"/>
    <property type="molecule type" value="Genomic_DNA"/>
</dbReference>
<organism evidence="3 4">
    <name type="scientific">Candidatus Terasakiella magnetica</name>
    <dbReference type="NCBI Taxonomy" id="1867952"/>
    <lineage>
        <taxon>Bacteria</taxon>
        <taxon>Pseudomonadati</taxon>
        <taxon>Pseudomonadota</taxon>
        <taxon>Alphaproteobacteria</taxon>
        <taxon>Rhodospirillales</taxon>
        <taxon>Terasakiellaceae</taxon>
        <taxon>Terasakiella</taxon>
    </lineage>
</organism>
<dbReference type="AlphaFoldDB" id="A0A1C3RIE6"/>
<protein>
    <recommendedName>
        <fullName evidence="5">Methyltransferase</fullName>
    </recommendedName>
</protein>
<name>A0A1C3RIE6_9PROT</name>
<dbReference type="STRING" id="1867952.MTBPR1_40064"/>
<evidence type="ECO:0000313" key="4">
    <source>
        <dbReference type="Proteomes" id="UP000231658"/>
    </source>
</evidence>